<proteinExistence type="predicted"/>
<dbReference type="AlphaFoldDB" id="A0A1G2F4Q2"/>
<gene>
    <name evidence="1" type="ORF">A2V69_01160</name>
</gene>
<comment type="caution">
    <text evidence="1">The sequence shown here is derived from an EMBL/GenBank/DDBJ whole genome shotgun (WGS) entry which is preliminary data.</text>
</comment>
<protein>
    <submittedName>
        <fullName evidence="1">Uncharacterized protein</fullName>
    </submittedName>
</protein>
<organism evidence="1 2">
    <name type="scientific">Candidatus Portnoybacteria bacterium RBG_13_40_8</name>
    <dbReference type="NCBI Taxonomy" id="1801990"/>
    <lineage>
        <taxon>Bacteria</taxon>
        <taxon>Candidatus Portnoyibacteriota</taxon>
    </lineage>
</organism>
<reference evidence="1 2" key="1">
    <citation type="journal article" date="2016" name="Nat. Commun.">
        <title>Thousands of microbial genomes shed light on interconnected biogeochemical processes in an aquifer system.</title>
        <authorList>
            <person name="Anantharaman K."/>
            <person name="Brown C.T."/>
            <person name="Hug L.A."/>
            <person name="Sharon I."/>
            <person name="Castelle C.J."/>
            <person name="Probst A.J."/>
            <person name="Thomas B.C."/>
            <person name="Singh A."/>
            <person name="Wilkins M.J."/>
            <person name="Karaoz U."/>
            <person name="Brodie E.L."/>
            <person name="Williams K.H."/>
            <person name="Hubbard S.S."/>
            <person name="Banfield J.F."/>
        </authorList>
    </citation>
    <scope>NUCLEOTIDE SEQUENCE [LARGE SCALE GENOMIC DNA]</scope>
</reference>
<dbReference type="EMBL" id="MHMT01000017">
    <property type="protein sequence ID" value="OGZ32578.1"/>
    <property type="molecule type" value="Genomic_DNA"/>
</dbReference>
<accession>A0A1G2F4Q2</accession>
<dbReference type="Proteomes" id="UP000177810">
    <property type="component" value="Unassembled WGS sequence"/>
</dbReference>
<evidence type="ECO:0000313" key="2">
    <source>
        <dbReference type="Proteomes" id="UP000177810"/>
    </source>
</evidence>
<evidence type="ECO:0000313" key="1">
    <source>
        <dbReference type="EMBL" id="OGZ32578.1"/>
    </source>
</evidence>
<name>A0A1G2F4Q2_9BACT</name>
<sequence length="104" mass="11728">MNICGIEISEKARCKIKNWPYGPDTSVIARLFVFNGGYPKIISITELSSDLGKGREEELLTEEFSVKLLEKLGTDQEDGTFAEISSGRFKGTLIFIKFKWGEFL</sequence>